<proteinExistence type="predicted"/>
<feature type="non-terminal residue" evidence="1">
    <location>
        <position position="338"/>
    </location>
</feature>
<protein>
    <submittedName>
        <fullName evidence="1">Uncharacterized protein</fullName>
    </submittedName>
</protein>
<keyword evidence="2" id="KW-1185">Reference proteome</keyword>
<name>A0A482VFJ5_ASBVE</name>
<reference evidence="1 2" key="1">
    <citation type="submission" date="2017-03" db="EMBL/GenBank/DDBJ databases">
        <title>Genome of the blue death feigning beetle - Asbolus verrucosus.</title>
        <authorList>
            <person name="Rider S.D."/>
        </authorList>
    </citation>
    <scope>NUCLEOTIDE SEQUENCE [LARGE SCALE GENOMIC DNA]</scope>
    <source>
        <strain evidence="1">Butters</strain>
        <tissue evidence="1">Head and leg muscle</tissue>
    </source>
</reference>
<dbReference type="AlphaFoldDB" id="A0A482VFJ5"/>
<feature type="non-terminal residue" evidence="1">
    <location>
        <position position="1"/>
    </location>
</feature>
<dbReference type="PANTHER" id="PTHR34717:SF1">
    <property type="entry name" value="EG:BACR7A4.20 PROTEIN"/>
    <property type="match status" value="1"/>
</dbReference>
<dbReference type="EMBL" id="QDEB01106454">
    <property type="protein sequence ID" value="RZB94432.1"/>
    <property type="molecule type" value="Genomic_DNA"/>
</dbReference>
<dbReference type="OrthoDB" id="5798273at2759"/>
<accession>A0A482VFJ5</accession>
<evidence type="ECO:0000313" key="2">
    <source>
        <dbReference type="Proteomes" id="UP000292052"/>
    </source>
</evidence>
<dbReference type="PANTHER" id="PTHR34717">
    <property type="entry name" value="EG:BACR7A4.20 PROTEIN"/>
    <property type="match status" value="1"/>
</dbReference>
<gene>
    <name evidence="1" type="ORF">BDFB_004454</name>
</gene>
<dbReference type="STRING" id="1661398.A0A482VFJ5"/>
<sequence>NPECIPKTKRILLVELKQSVKRKSEITKISELDKPQKLSHHSNAIDGVYFNGASKNGDYLVTGMARRKNKLIDGFMYLLIESSGLGLLETPKLPGTSLYQNEENEEYAAEGIKLTPIEAMKKWRISYEGKMKRYHQRTELVDVKIDAEWSSDLPYFNFDTDMDSCAMAKSMAYEKFSKEYFDNLKRNHQTHYEQHGDVKGTATINGKNYDICINAVRDHSFGLQREWRNFHSLTIGYVYSAEDKKIYAVKSCDLQLYQHGEDGNPPKDYAFTFEAGKKLYTIQVNVLHSPHFYISKDWESKIVERLCTFSVNGVKGWGAAEWQYRNVDEKNVEDYNKN</sequence>
<organism evidence="1 2">
    <name type="scientific">Asbolus verrucosus</name>
    <name type="common">Desert ironclad beetle</name>
    <dbReference type="NCBI Taxonomy" id="1661398"/>
    <lineage>
        <taxon>Eukaryota</taxon>
        <taxon>Metazoa</taxon>
        <taxon>Ecdysozoa</taxon>
        <taxon>Arthropoda</taxon>
        <taxon>Hexapoda</taxon>
        <taxon>Insecta</taxon>
        <taxon>Pterygota</taxon>
        <taxon>Neoptera</taxon>
        <taxon>Endopterygota</taxon>
        <taxon>Coleoptera</taxon>
        <taxon>Polyphaga</taxon>
        <taxon>Cucujiformia</taxon>
        <taxon>Tenebrionidae</taxon>
        <taxon>Pimeliinae</taxon>
        <taxon>Asbolus</taxon>
    </lineage>
</organism>
<dbReference type="Proteomes" id="UP000292052">
    <property type="component" value="Unassembled WGS sequence"/>
</dbReference>
<comment type="caution">
    <text evidence="1">The sequence shown here is derived from an EMBL/GenBank/DDBJ whole genome shotgun (WGS) entry which is preliminary data.</text>
</comment>
<evidence type="ECO:0000313" key="1">
    <source>
        <dbReference type="EMBL" id="RZB94432.1"/>
    </source>
</evidence>